<accession>A0A1J4JK11</accession>
<feature type="compositionally biased region" description="Polar residues" evidence="1">
    <location>
        <begin position="443"/>
        <end position="456"/>
    </location>
</feature>
<dbReference type="VEuPathDB" id="TrichDB:TRFO_08679"/>
<feature type="compositionally biased region" description="Low complexity" evidence="1">
    <location>
        <begin position="270"/>
        <end position="284"/>
    </location>
</feature>
<dbReference type="Proteomes" id="UP000179807">
    <property type="component" value="Unassembled WGS sequence"/>
</dbReference>
<evidence type="ECO:0000313" key="2">
    <source>
        <dbReference type="EMBL" id="OHS98703.1"/>
    </source>
</evidence>
<dbReference type="GeneID" id="94829140"/>
<feature type="region of interest" description="Disordered" evidence="1">
    <location>
        <begin position="351"/>
        <end position="467"/>
    </location>
</feature>
<proteinExistence type="predicted"/>
<feature type="compositionally biased region" description="Low complexity" evidence="1">
    <location>
        <begin position="392"/>
        <end position="401"/>
    </location>
</feature>
<reference evidence="2" key="1">
    <citation type="submission" date="2016-10" db="EMBL/GenBank/DDBJ databases">
        <authorList>
            <person name="Benchimol M."/>
            <person name="Almeida L.G."/>
            <person name="Vasconcelos A.T."/>
            <person name="Perreira-Neves A."/>
            <person name="Rosa I.A."/>
            <person name="Tasca T."/>
            <person name="Bogo M.R."/>
            <person name="de Souza W."/>
        </authorList>
    </citation>
    <scope>NUCLEOTIDE SEQUENCE [LARGE SCALE GENOMIC DNA]</scope>
    <source>
        <strain evidence="2">K</strain>
    </source>
</reference>
<evidence type="ECO:0000256" key="1">
    <source>
        <dbReference type="SAM" id="MobiDB-lite"/>
    </source>
</evidence>
<dbReference type="AlphaFoldDB" id="A0A1J4JK11"/>
<comment type="caution">
    <text evidence="2">The sequence shown here is derived from an EMBL/GenBank/DDBJ whole genome shotgun (WGS) entry which is preliminary data.</text>
</comment>
<feature type="compositionally biased region" description="Polar residues" evidence="1">
    <location>
        <begin position="355"/>
        <end position="373"/>
    </location>
</feature>
<feature type="region of interest" description="Disordered" evidence="1">
    <location>
        <begin position="270"/>
        <end position="334"/>
    </location>
</feature>
<evidence type="ECO:0000313" key="3">
    <source>
        <dbReference type="Proteomes" id="UP000179807"/>
    </source>
</evidence>
<keyword evidence="3" id="KW-1185">Reference proteome</keyword>
<feature type="compositionally biased region" description="Polar residues" evidence="1">
    <location>
        <begin position="314"/>
        <end position="334"/>
    </location>
</feature>
<gene>
    <name evidence="2" type="ORF">TRFO_08679</name>
</gene>
<dbReference type="OrthoDB" id="10687125at2759"/>
<dbReference type="RefSeq" id="XP_068351840.1">
    <property type="nucleotide sequence ID" value="XM_068494436.1"/>
</dbReference>
<organism evidence="2 3">
    <name type="scientific">Tritrichomonas foetus</name>
    <dbReference type="NCBI Taxonomy" id="1144522"/>
    <lineage>
        <taxon>Eukaryota</taxon>
        <taxon>Metamonada</taxon>
        <taxon>Parabasalia</taxon>
        <taxon>Tritrichomonadida</taxon>
        <taxon>Tritrichomonadidae</taxon>
        <taxon>Tritrichomonas</taxon>
    </lineage>
</organism>
<dbReference type="EMBL" id="MLAK01001038">
    <property type="protein sequence ID" value="OHS98703.1"/>
    <property type="molecule type" value="Genomic_DNA"/>
</dbReference>
<feature type="compositionally biased region" description="Polar residues" evidence="1">
    <location>
        <begin position="380"/>
        <end position="391"/>
    </location>
</feature>
<name>A0A1J4JK11_9EUKA</name>
<sequence length="828" mass="94761">MNKTPRKHLTPLRRVKEGIENEQLNRLPTQKITEYMGSLQQYFNQYKKMNNSIANIGKNLNSMHVELESLSQFTLTKATHTIINDLNKRWEANFSQIKTTLGNFGNSDRLSLIATQFGKLQSAIDKVSQSPPTTPKAQKESNELYSMLQSQIDQSMDLVNLDFQKAKESVQLLRDDMVHRYEQFFKLSQINKNWKRTVCDECRTCLDKILCYLDFPNGTDIQLPIDPNEISKEFKELLSLNYASSKPKKVRSVSVASRCEIHSIQQQKQEQQQQMIQQQTPINQRKSCTQIPKPVRSKSAQNENKNKPLIPTRKSMSNTNNEIKTKNSEMSNSENVMKNIIEDLQLIPREHSPICSPSFSDKSDSETPVSNNKQYEKTPSRPSFSSTMITQSKSSSNSNPSDPLPKNKKSRLPKRAISETPQPIAKQTFRSSLSKLPTKHRNNAVTTPEKNNQKQQISEDKIVTPSQVSNLLNSPQICSDDEVDNYNDDEVTTLPAFSGMMLQENMIPRKFSPKVEKTQFFKTYSPTHAGSNNIPQHTNYLYEQNEDNITSNFNNIKNSTKSLKNDFKLEELLNNSDSDEIINAVENESVKSPTLGKLRQDLASITQTQIPENLDFNSIGNALESFITKFEDHLPLIQTNRLLDSLFTISKKAYNYVKHSQQHHAMNEINKIQNIISLVEEELIDSLSLDHIDSKILEIGKSIKKLADAFFKEDPTHPIIDQFSSISTRLNDITGGNVNHYLSSEVQKLHSMKPQIKEYVETKQQLLKTQSTERKKIVNEMNFVQQRMVYLQNCKLKGEPVDEDIEGEISDLMSQQLMLIQKLSTLVE</sequence>
<protein>
    <submittedName>
        <fullName evidence="2">Uncharacterized protein</fullName>
    </submittedName>
</protein>